<dbReference type="SUPFAM" id="SSF48403">
    <property type="entry name" value="Ankyrin repeat"/>
    <property type="match status" value="1"/>
</dbReference>
<evidence type="ECO:0000256" key="3">
    <source>
        <dbReference type="PROSITE-ProRule" id="PRU00023"/>
    </source>
</evidence>
<dbReference type="Gene3D" id="1.25.40.20">
    <property type="entry name" value="Ankyrin repeat-containing domain"/>
    <property type="match status" value="1"/>
</dbReference>
<dbReference type="InterPro" id="IPR020635">
    <property type="entry name" value="Tyr_kinase_cat_dom"/>
</dbReference>
<dbReference type="InterPro" id="IPR036770">
    <property type="entry name" value="Ankyrin_rpt-contain_sf"/>
</dbReference>
<sequence>MKLVDVLVDYGSDPNHRCFDGSTPVHAAAFSGNQWILSKLLNAGGDLRLHDEKGRNPQAWALAAGKDRSTQMVEFIQRCTSHMKAIIQGFSYDLLKKIDSPQRLICSPPWFGSLIQGLVWNRSRVTVKELNLPTRPHCSRLRLADLLIAEQEHSSNLRHPNLLQLMAVCLSRDLKKIRLVYERITVGTLFSVLHERDNGVHRDMTRVPLPTQLYNWAAPEVILQKAATVKSDIYSFSMIIQEILTEYQKDAPDLDIKELKEMVAVKEMAEKAVSGQLLVPSWNPQSSLPFESKVENKATALPQPPVRGPESTYWQHIVEYRRENDELKGNTKFGKMENSDCDKNKHSRQTGLRSFTKLVEATSQHLIDELPPPAQELLDEIGISMSTKEKNV</sequence>
<dbReference type="Gene3D" id="3.30.200.20">
    <property type="entry name" value="Phosphorylase Kinase, domain 1"/>
    <property type="match status" value="1"/>
</dbReference>
<dbReference type="SMART" id="SM00219">
    <property type="entry name" value="TyrKc"/>
    <property type="match status" value="1"/>
</dbReference>
<keyword evidence="2" id="KW-0067">ATP-binding</keyword>
<reference evidence="6" key="1">
    <citation type="journal article" date="2011" name="Nat. Biotechnol.">
        <title>The genomic sequence of the Chinese hamster ovary (CHO)-K1 cell line.</title>
        <authorList>
            <person name="Xu X."/>
            <person name="Nagarajan H."/>
            <person name="Lewis N.E."/>
            <person name="Pan S."/>
            <person name="Cai Z."/>
            <person name="Liu X."/>
            <person name="Chen W."/>
            <person name="Xie M."/>
            <person name="Wang W."/>
            <person name="Hammond S."/>
            <person name="Andersen M.R."/>
            <person name="Neff N."/>
            <person name="Passarelli B."/>
            <person name="Koh W."/>
            <person name="Fan H.C."/>
            <person name="Wang J."/>
            <person name="Gui Y."/>
            <person name="Lee K.H."/>
            <person name="Betenbaugh M.J."/>
            <person name="Quake S.R."/>
            <person name="Famili I."/>
            <person name="Palsson B.O."/>
            <person name="Wang J."/>
        </authorList>
    </citation>
    <scope>NUCLEOTIDE SEQUENCE [LARGE SCALE GENOMIC DNA]</scope>
    <source>
        <strain evidence="6">CHO K1 cell line</strain>
    </source>
</reference>
<dbReference type="AlphaFoldDB" id="G3HJ81"/>
<gene>
    <name evidence="5" type="ORF">I79_010715</name>
</gene>
<evidence type="ECO:0000313" key="6">
    <source>
        <dbReference type="Proteomes" id="UP000001075"/>
    </source>
</evidence>
<dbReference type="GO" id="GO:0007140">
    <property type="term" value="P:male meiotic nuclear division"/>
    <property type="evidence" value="ECO:0007669"/>
    <property type="project" value="InterPro"/>
</dbReference>
<dbReference type="InterPro" id="IPR039339">
    <property type="entry name" value="Tex14"/>
</dbReference>
<dbReference type="PANTHER" id="PTHR23060:SF1">
    <property type="entry name" value="INACTIVE SERINE_THREONINE-PROTEIN KINASE TEX14"/>
    <property type="match status" value="1"/>
</dbReference>
<dbReference type="SUPFAM" id="SSF56112">
    <property type="entry name" value="Protein kinase-like (PK-like)"/>
    <property type="match status" value="1"/>
</dbReference>
<dbReference type="GO" id="GO:0005524">
    <property type="term" value="F:ATP binding"/>
    <property type="evidence" value="ECO:0007669"/>
    <property type="project" value="UniProtKB-KW"/>
</dbReference>
<dbReference type="Gene3D" id="1.10.510.10">
    <property type="entry name" value="Transferase(Phosphotransferase) domain 1"/>
    <property type="match status" value="1"/>
</dbReference>
<evidence type="ECO:0000256" key="1">
    <source>
        <dbReference type="ARBA" id="ARBA00022741"/>
    </source>
</evidence>
<evidence type="ECO:0000313" key="5">
    <source>
        <dbReference type="EMBL" id="EGV96622.1"/>
    </source>
</evidence>
<dbReference type="GO" id="GO:0051306">
    <property type="term" value="P:mitotic sister chromatid separation"/>
    <property type="evidence" value="ECO:0007669"/>
    <property type="project" value="InterPro"/>
</dbReference>
<dbReference type="GO" id="GO:0045171">
    <property type="term" value="C:intercellular bridge"/>
    <property type="evidence" value="ECO:0007669"/>
    <property type="project" value="TreeGrafter"/>
</dbReference>
<dbReference type="GO" id="GO:0030496">
    <property type="term" value="C:midbody"/>
    <property type="evidence" value="ECO:0007669"/>
    <property type="project" value="TreeGrafter"/>
</dbReference>
<feature type="repeat" description="ANK" evidence="3">
    <location>
        <begin position="20"/>
        <end position="52"/>
    </location>
</feature>
<dbReference type="PANTHER" id="PTHR23060">
    <property type="entry name" value="TESTIS EXPRESSED GENE 14"/>
    <property type="match status" value="1"/>
</dbReference>
<dbReference type="InterPro" id="IPR001245">
    <property type="entry name" value="Ser-Thr/Tyr_kinase_cat_dom"/>
</dbReference>
<dbReference type="InterPro" id="IPR002110">
    <property type="entry name" value="Ankyrin_rpt"/>
</dbReference>
<feature type="domain" description="Tyrosine-protein kinase catalytic" evidence="4">
    <location>
        <begin position="92"/>
        <end position="288"/>
    </location>
</feature>
<dbReference type="InterPro" id="IPR011009">
    <property type="entry name" value="Kinase-like_dom_sf"/>
</dbReference>
<dbReference type="PaxDb" id="10029-XP_007638190.1"/>
<organism evidence="5 6">
    <name type="scientific">Cricetulus griseus</name>
    <name type="common">Chinese hamster</name>
    <name type="synonym">Cricetulus barabensis griseus</name>
    <dbReference type="NCBI Taxonomy" id="10029"/>
    <lineage>
        <taxon>Eukaryota</taxon>
        <taxon>Metazoa</taxon>
        <taxon>Chordata</taxon>
        <taxon>Craniata</taxon>
        <taxon>Vertebrata</taxon>
        <taxon>Euteleostomi</taxon>
        <taxon>Mammalia</taxon>
        <taxon>Eutheria</taxon>
        <taxon>Euarchontoglires</taxon>
        <taxon>Glires</taxon>
        <taxon>Rodentia</taxon>
        <taxon>Myomorpha</taxon>
        <taxon>Muroidea</taxon>
        <taxon>Cricetidae</taxon>
        <taxon>Cricetinae</taxon>
        <taxon>Cricetulus</taxon>
    </lineage>
</organism>
<dbReference type="Pfam" id="PF07714">
    <property type="entry name" value="PK_Tyr_Ser-Thr"/>
    <property type="match status" value="1"/>
</dbReference>
<name>G3HJ81_CRIGR</name>
<keyword evidence="3" id="KW-0040">ANK repeat</keyword>
<keyword evidence="1" id="KW-0547">Nucleotide-binding</keyword>
<dbReference type="PROSITE" id="PS50088">
    <property type="entry name" value="ANK_REPEAT"/>
    <property type="match status" value="1"/>
</dbReference>
<evidence type="ECO:0000259" key="4">
    <source>
        <dbReference type="SMART" id="SM00219"/>
    </source>
</evidence>
<dbReference type="GO" id="GO:0000776">
    <property type="term" value="C:kinetochore"/>
    <property type="evidence" value="ECO:0007669"/>
    <property type="project" value="TreeGrafter"/>
</dbReference>
<dbReference type="InParanoid" id="G3HJ81"/>
<dbReference type="GO" id="GO:0008608">
    <property type="term" value="P:attachment of spindle microtubules to kinetochore"/>
    <property type="evidence" value="ECO:0007669"/>
    <property type="project" value="InterPro"/>
</dbReference>
<dbReference type="Proteomes" id="UP000001075">
    <property type="component" value="Unassembled WGS sequence"/>
</dbReference>
<accession>G3HJ81</accession>
<dbReference type="GO" id="GO:0043063">
    <property type="term" value="P:intercellular bridge organization"/>
    <property type="evidence" value="ECO:0007669"/>
    <property type="project" value="InterPro"/>
</dbReference>
<protein>
    <submittedName>
        <fullName evidence="5">Testis-expressed protein 14</fullName>
    </submittedName>
</protein>
<dbReference type="STRING" id="10029.G3HJ81"/>
<dbReference type="eggNOG" id="ENOG502QSZN">
    <property type="taxonomic scope" value="Eukaryota"/>
</dbReference>
<dbReference type="GO" id="GO:0004713">
    <property type="term" value="F:protein tyrosine kinase activity"/>
    <property type="evidence" value="ECO:0007669"/>
    <property type="project" value="InterPro"/>
</dbReference>
<dbReference type="PROSITE" id="PS50297">
    <property type="entry name" value="ANK_REP_REGION"/>
    <property type="match status" value="1"/>
</dbReference>
<dbReference type="EMBL" id="JH000425">
    <property type="protein sequence ID" value="EGV96622.1"/>
    <property type="molecule type" value="Genomic_DNA"/>
</dbReference>
<dbReference type="GO" id="GO:0007094">
    <property type="term" value="P:mitotic spindle assembly checkpoint signaling"/>
    <property type="evidence" value="ECO:0007669"/>
    <property type="project" value="InterPro"/>
</dbReference>
<proteinExistence type="predicted"/>
<evidence type="ECO:0000256" key="2">
    <source>
        <dbReference type="ARBA" id="ARBA00022840"/>
    </source>
</evidence>
<dbReference type="FunCoup" id="G3HJ81">
    <property type="interactions" value="10"/>
</dbReference>